<evidence type="ECO:0000256" key="1">
    <source>
        <dbReference type="SAM" id="MobiDB-lite"/>
    </source>
</evidence>
<accession>A0A1L9V2Z8</accession>
<name>A0A1L9V2Z8_ASPBC</name>
<feature type="signal peptide" evidence="3">
    <location>
        <begin position="1"/>
        <end position="19"/>
    </location>
</feature>
<dbReference type="AlphaFoldDB" id="A0A1L9V2Z8"/>
<keyword evidence="2" id="KW-0472">Membrane</keyword>
<evidence type="ECO:0000256" key="2">
    <source>
        <dbReference type="SAM" id="Phobius"/>
    </source>
</evidence>
<reference evidence="6" key="1">
    <citation type="journal article" date="2017" name="Genome Biol.">
        <title>Comparative genomics reveals high biological diversity and specific adaptations in the industrially and medically important fungal genus Aspergillus.</title>
        <authorList>
            <person name="de Vries R.P."/>
            <person name="Riley R."/>
            <person name="Wiebenga A."/>
            <person name="Aguilar-Osorio G."/>
            <person name="Amillis S."/>
            <person name="Uchima C.A."/>
            <person name="Anderluh G."/>
            <person name="Asadollahi M."/>
            <person name="Askin M."/>
            <person name="Barry K."/>
            <person name="Battaglia E."/>
            <person name="Bayram O."/>
            <person name="Benocci T."/>
            <person name="Braus-Stromeyer S.A."/>
            <person name="Caldana C."/>
            <person name="Canovas D."/>
            <person name="Cerqueira G.C."/>
            <person name="Chen F."/>
            <person name="Chen W."/>
            <person name="Choi C."/>
            <person name="Clum A."/>
            <person name="Dos Santos R.A."/>
            <person name="Damasio A.R."/>
            <person name="Diallinas G."/>
            <person name="Emri T."/>
            <person name="Fekete E."/>
            <person name="Flipphi M."/>
            <person name="Freyberg S."/>
            <person name="Gallo A."/>
            <person name="Gournas C."/>
            <person name="Habgood R."/>
            <person name="Hainaut M."/>
            <person name="Harispe M.L."/>
            <person name="Henrissat B."/>
            <person name="Hilden K.S."/>
            <person name="Hope R."/>
            <person name="Hossain A."/>
            <person name="Karabika E."/>
            <person name="Karaffa L."/>
            <person name="Karanyi Z."/>
            <person name="Krasevec N."/>
            <person name="Kuo A."/>
            <person name="Kusch H."/>
            <person name="LaButti K."/>
            <person name="Lagendijk E.L."/>
            <person name="Lapidus A."/>
            <person name="Levasseur A."/>
            <person name="Lindquist E."/>
            <person name="Lipzen A."/>
            <person name="Logrieco A.F."/>
            <person name="MacCabe A."/>
            <person name="Maekelae M.R."/>
            <person name="Malavazi I."/>
            <person name="Melin P."/>
            <person name="Meyer V."/>
            <person name="Mielnichuk N."/>
            <person name="Miskei M."/>
            <person name="Molnar A.P."/>
            <person name="Mule G."/>
            <person name="Ngan C.Y."/>
            <person name="Orejas M."/>
            <person name="Orosz E."/>
            <person name="Ouedraogo J.P."/>
            <person name="Overkamp K.M."/>
            <person name="Park H.-S."/>
            <person name="Perrone G."/>
            <person name="Piumi F."/>
            <person name="Punt P.J."/>
            <person name="Ram A.F."/>
            <person name="Ramon A."/>
            <person name="Rauscher S."/>
            <person name="Record E."/>
            <person name="Riano-Pachon D.M."/>
            <person name="Robert V."/>
            <person name="Roehrig J."/>
            <person name="Ruller R."/>
            <person name="Salamov A."/>
            <person name="Salih N.S."/>
            <person name="Samson R.A."/>
            <person name="Sandor E."/>
            <person name="Sanguinetti M."/>
            <person name="Schuetze T."/>
            <person name="Sepcic K."/>
            <person name="Shelest E."/>
            <person name="Sherlock G."/>
            <person name="Sophianopoulou V."/>
            <person name="Squina F.M."/>
            <person name="Sun H."/>
            <person name="Susca A."/>
            <person name="Todd R.B."/>
            <person name="Tsang A."/>
            <person name="Unkles S.E."/>
            <person name="van de Wiele N."/>
            <person name="van Rossen-Uffink D."/>
            <person name="Oliveira J.V."/>
            <person name="Vesth T.C."/>
            <person name="Visser J."/>
            <person name="Yu J.-H."/>
            <person name="Zhou M."/>
            <person name="Andersen M.R."/>
            <person name="Archer D.B."/>
            <person name="Baker S.E."/>
            <person name="Benoit I."/>
            <person name="Brakhage A.A."/>
            <person name="Braus G.H."/>
            <person name="Fischer R."/>
            <person name="Frisvad J.C."/>
            <person name="Goldman G.H."/>
            <person name="Houbraken J."/>
            <person name="Oakley B."/>
            <person name="Pocsi I."/>
            <person name="Scazzocchio C."/>
            <person name="Seiboth B."/>
            <person name="vanKuyk P.A."/>
            <person name="Wortman J."/>
            <person name="Dyer P.S."/>
            <person name="Grigoriev I.V."/>
        </authorList>
    </citation>
    <scope>NUCLEOTIDE SEQUENCE [LARGE SCALE GENOMIC DNA]</scope>
    <source>
        <strain evidence="6">CBS 101740 / IMI 381727 / IBT 21946</strain>
    </source>
</reference>
<dbReference type="OMA" id="YSFGMHI"/>
<feature type="region of interest" description="Disordered" evidence="1">
    <location>
        <begin position="506"/>
        <end position="544"/>
    </location>
</feature>
<keyword evidence="2" id="KW-0812">Transmembrane</keyword>
<dbReference type="RefSeq" id="XP_067485449.1">
    <property type="nucleotide sequence ID" value="XM_067616715.1"/>
</dbReference>
<evidence type="ECO:0000313" key="5">
    <source>
        <dbReference type="EMBL" id="OJJ78202.1"/>
    </source>
</evidence>
<dbReference type="VEuPathDB" id="FungiDB:ASPBRDRAFT_113013"/>
<organism evidence="5 6">
    <name type="scientific">Aspergillus brasiliensis (strain CBS 101740 / IMI 381727 / IBT 21946)</name>
    <dbReference type="NCBI Taxonomy" id="767769"/>
    <lineage>
        <taxon>Eukaryota</taxon>
        <taxon>Fungi</taxon>
        <taxon>Dikarya</taxon>
        <taxon>Ascomycota</taxon>
        <taxon>Pezizomycotina</taxon>
        <taxon>Eurotiomycetes</taxon>
        <taxon>Eurotiomycetidae</taxon>
        <taxon>Eurotiales</taxon>
        <taxon>Aspergillaceae</taxon>
        <taxon>Aspergillus</taxon>
        <taxon>Aspergillus subgen. Circumdati</taxon>
    </lineage>
</organism>
<dbReference type="Gene3D" id="2.40.70.10">
    <property type="entry name" value="Acid Proteases"/>
    <property type="match status" value="2"/>
</dbReference>
<feature type="domain" description="Peptidase A1" evidence="4">
    <location>
        <begin position="39"/>
        <end position="399"/>
    </location>
</feature>
<feature type="transmembrane region" description="Helical" evidence="2">
    <location>
        <begin position="460"/>
        <end position="484"/>
    </location>
</feature>
<dbReference type="Proteomes" id="UP000184499">
    <property type="component" value="Unassembled WGS sequence"/>
</dbReference>
<gene>
    <name evidence="5" type="ORF">ASPBRDRAFT_113013</name>
</gene>
<protein>
    <recommendedName>
        <fullName evidence="4">Peptidase A1 domain-containing protein</fullName>
    </recommendedName>
</protein>
<dbReference type="EMBL" id="KV878679">
    <property type="protein sequence ID" value="OJJ78202.1"/>
    <property type="molecule type" value="Genomic_DNA"/>
</dbReference>
<dbReference type="PROSITE" id="PS51767">
    <property type="entry name" value="PEPTIDASE_A1"/>
    <property type="match status" value="1"/>
</dbReference>
<evidence type="ECO:0000259" key="4">
    <source>
        <dbReference type="PROSITE" id="PS51767"/>
    </source>
</evidence>
<keyword evidence="2" id="KW-1133">Transmembrane helix</keyword>
<dbReference type="SUPFAM" id="SSF50630">
    <property type="entry name" value="Acid proteases"/>
    <property type="match status" value="1"/>
</dbReference>
<dbReference type="InterPro" id="IPR033121">
    <property type="entry name" value="PEPTIDASE_A1"/>
</dbReference>
<keyword evidence="3" id="KW-0732">Signal</keyword>
<dbReference type="InterPro" id="IPR021109">
    <property type="entry name" value="Peptidase_aspartic_dom_sf"/>
</dbReference>
<dbReference type="OrthoDB" id="4074350at2759"/>
<keyword evidence="6" id="KW-1185">Reference proteome</keyword>
<proteinExistence type="predicted"/>
<evidence type="ECO:0000313" key="6">
    <source>
        <dbReference type="Proteomes" id="UP000184499"/>
    </source>
</evidence>
<feature type="chain" id="PRO_5012973680" description="Peptidase A1 domain-containing protein" evidence="3">
    <location>
        <begin position="20"/>
        <end position="544"/>
    </location>
</feature>
<sequence>MMRPLLLPLLGVFLQTSAASNPYVMSWSSQAYGPDGPWQAVSLTVGSNQQTVDLYPGANYASTILMSTLCTNKTLSSTCYAAEAGTFNQNTSTTAYTTTPGSWETTYWAVEGGSIEAVLGDEVTLGSFVVPNVSFEAIYQTYQTYPNGISYPVSVGSLALGAPYLSDSVSNSTTLNMIAGWLYSHNDIPSYSYGLHIGSVDPDIAGSLVLGGYDKSRVIGDVSAQGVTASSGLLELELKDMGLGVAAGSSPFSFTNESGLFLSSSGSVQAKTVQIDPTKPYMYLPQETCDAITSTMPISFNSSLGLYFWDTTSNDYTNITSSAAYLSFVFKKNGVNNQNITIKVPFSQLNLTLQEPLVDANVTYFPCFLTDSTPVLGRAFLQSAFVGVNWFNGNNSGNWFLAQAPGPGYASADITRIDVSDTSIAASNGTWEESWANYWGVDISNSTSSSTGGLSSGAKVGIGVGVGVGGAVLIAAGVALAFWLRRRRGAGQAAAGEQRRSVFRGFAELPGGAHSEPAKELDTKVHKQPQEMMASQEVERYELG</sequence>
<evidence type="ECO:0000256" key="3">
    <source>
        <dbReference type="SAM" id="SignalP"/>
    </source>
</evidence>
<dbReference type="GeneID" id="93569203"/>
<feature type="compositionally biased region" description="Basic and acidic residues" evidence="1">
    <location>
        <begin position="516"/>
        <end position="529"/>
    </location>
</feature>